<dbReference type="Proteomes" id="UP000799750">
    <property type="component" value="Unassembled WGS sequence"/>
</dbReference>
<keyword evidence="3" id="KW-1185">Reference proteome</keyword>
<reference evidence="2" key="1">
    <citation type="journal article" date="2020" name="Stud. Mycol.">
        <title>101 Dothideomycetes genomes: a test case for predicting lifestyles and emergence of pathogens.</title>
        <authorList>
            <person name="Haridas S."/>
            <person name="Albert R."/>
            <person name="Binder M."/>
            <person name="Bloem J."/>
            <person name="Labutti K."/>
            <person name="Salamov A."/>
            <person name="Andreopoulos B."/>
            <person name="Baker S."/>
            <person name="Barry K."/>
            <person name="Bills G."/>
            <person name="Bluhm B."/>
            <person name="Cannon C."/>
            <person name="Castanera R."/>
            <person name="Culley D."/>
            <person name="Daum C."/>
            <person name="Ezra D."/>
            <person name="Gonzalez J."/>
            <person name="Henrissat B."/>
            <person name="Kuo A."/>
            <person name="Liang C."/>
            <person name="Lipzen A."/>
            <person name="Lutzoni F."/>
            <person name="Magnuson J."/>
            <person name="Mondo S."/>
            <person name="Nolan M."/>
            <person name="Ohm R."/>
            <person name="Pangilinan J."/>
            <person name="Park H.-J."/>
            <person name="Ramirez L."/>
            <person name="Alfaro M."/>
            <person name="Sun H."/>
            <person name="Tritt A."/>
            <person name="Yoshinaga Y."/>
            <person name="Zwiers L.-H."/>
            <person name="Turgeon B."/>
            <person name="Goodwin S."/>
            <person name="Spatafora J."/>
            <person name="Crous P."/>
            <person name="Grigoriev I."/>
        </authorList>
    </citation>
    <scope>NUCLEOTIDE SEQUENCE</scope>
    <source>
        <strain evidence="2">CBS 269.34</strain>
    </source>
</reference>
<evidence type="ECO:0000313" key="2">
    <source>
        <dbReference type="EMBL" id="KAF2502750.1"/>
    </source>
</evidence>
<organism evidence="2 3">
    <name type="scientific">Lophium mytilinum</name>
    <dbReference type="NCBI Taxonomy" id="390894"/>
    <lineage>
        <taxon>Eukaryota</taxon>
        <taxon>Fungi</taxon>
        <taxon>Dikarya</taxon>
        <taxon>Ascomycota</taxon>
        <taxon>Pezizomycotina</taxon>
        <taxon>Dothideomycetes</taxon>
        <taxon>Pleosporomycetidae</taxon>
        <taxon>Mytilinidiales</taxon>
        <taxon>Mytilinidiaceae</taxon>
        <taxon>Lophium</taxon>
    </lineage>
</organism>
<sequence>MEDQLEDRSRRARSSGSSAPYAYPHMVRALASHNLSFHYLRSYDSQTRRRTPTRTNETHDSRRIARTVSSKQRVAFRLFLRATAKRDGRSCASHVLVHVYVAVLQMKLETGTNSHYRYMKHSSHPAQVSICKSHHRRCWTSDCMMAVQPLFEIAISLPLALILARLRIMGGLNIDRIHANPLRVQCAMVFHSMPNRTRLPSNTETNARKQSAFIAFCFDPASPSPPALQRLPTSHPRPLLRLSLPYQRRTPPTFTRTVGAEIPIHQTPDTQATRDRHLIVAHPRRQKCWWRLHSDHARAARNVCATLQAGGYTSSSLIKISALTRI</sequence>
<protein>
    <submittedName>
        <fullName evidence="2">Uncharacterized protein</fullName>
    </submittedName>
</protein>
<evidence type="ECO:0000313" key="3">
    <source>
        <dbReference type="Proteomes" id="UP000799750"/>
    </source>
</evidence>
<dbReference type="AlphaFoldDB" id="A0A6A6RG66"/>
<name>A0A6A6RG66_9PEZI</name>
<evidence type="ECO:0000256" key="1">
    <source>
        <dbReference type="SAM" id="MobiDB-lite"/>
    </source>
</evidence>
<feature type="region of interest" description="Disordered" evidence="1">
    <location>
        <begin position="43"/>
        <end position="62"/>
    </location>
</feature>
<dbReference type="EMBL" id="MU004181">
    <property type="protein sequence ID" value="KAF2502750.1"/>
    <property type="molecule type" value="Genomic_DNA"/>
</dbReference>
<accession>A0A6A6RG66</accession>
<gene>
    <name evidence="2" type="ORF">BU16DRAFT_18143</name>
</gene>
<proteinExistence type="predicted"/>